<dbReference type="Gene3D" id="3.90.550.10">
    <property type="entry name" value="Spore Coat Polysaccharide Biosynthesis Protein SpsA, Chain A"/>
    <property type="match status" value="1"/>
</dbReference>
<evidence type="ECO:0000256" key="3">
    <source>
        <dbReference type="ARBA" id="ARBA00022679"/>
    </source>
</evidence>
<dbReference type="InterPro" id="IPR029044">
    <property type="entry name" value="Nucleotide-diphossugar_trans"/>
</dbReference>
<evidence type="ECO:0000313" key="5">
    <source>
        <dbReference type="EMBL" id="EYA13213.1"/>
    </source>
</evidence>
<keyword evidence="2" id="KW-0328">Glycosyltransferase</keyword>
<dbReference type="GeneID" id="99671277"/>
<dbReference type="InterPro" id="IPR001173">
    <property type="entry name" value="Glyco_trans_2-like"/>
</dbReference>
<evidence type="ECO:0000259" key="4">
    <source>
        <dbReference type="Pfam" id="PF00535"/>
    </source>
</evidence>
<feature type="domain" description="Glycosyltransferase 2-like" evidence="4">
    <location>
        <begin position="6"/>
        <end position="107"/>
    </location>
</feature>
<dbReference type="PANTHER" id="PTHR43179:SF12">
    <property type="entry name" value="GALACTOFURANOSYLTRANSFERASE GLFT2"/>
    <property type="match status" value="1"/>
</dbReference>
<dbReference type="EMBL" id="JGEA01000032">
    <property type="protein sequence ID" value="EYA13213.1"/>
    <property type="molecule type" value="Genomic_DNA"/>
</dbReference>
<dbReference type="GO" id="GO:0016757">
    <property type="term" value="F:glycosyltransferase activity"/>
    <property type="evidence" value="ECO:0007669"/>
    <property type="project" value="UniProtKB-KW"/>
</dbReference>
<dbReference type="Proteomes" id="UP000022433">
    <property type="component" value="Unassembled WGS sequence"/>
</dbReference>
<keyword evidence="3 5" id="KW-0808">Transferase</keyword>
<organism evidence="5 6">
    <name type="scientific">Bacteroides fragilis str. 1007-1-F #10</name>
    <dbReference type="NCBI Taxonomy" id="1339295"/>
    <lineage>
        <taxon>Bacteria</taxon>
        <taxon>Pseudomonadati</taxon>
        <taxon>Bacteroidota</taxon>
        <taxon>Bacteroidia</taxon>
        <taxon>Bacteroidales</taxon>
        <taxon>Bacteroidaceae</taxon>
        <taxon>Bacteroides</taxon>
    </lineage>
</organism>
<dbReference type="PANTHER" id="PTHR43179">
    <property type="entry name" value="RHAMNOSYLTRANSFERASE WBBL"/>
    <property type="match status" value="1"/>
</dbReference>
<comment type="caution">
    <text evidence="5">The sequence shown here is derived from an EMBL/GenBank/DDBJ whole genome shotgun (WGS) entry which is preliminary data.</text>
</comment>
<evidence type="ECO:0000256" key="2">
    <source>
        <dbReference type="ARBA" id="ARBA00022676"/>
    </source>
</evidence>
<dbReference type="AlphaFoldDB" id="A0AAN4MX19"/>
<reference evidence="5 6" key="1">
    <citation type="submission" date="2014-02" db="EMBL/GenBank/DDBJ databases">
        <authorList>
            <person name="Sears C."/>
            <person name="Carroll K."/>
            <person name="Sack B.R."/>
            <person name="Qadri F."/>
            <person name="Myers L.L."/>
            <person name="Chung G.-T."/>
            <person name="Escheverria P."/>
            <person name="Fraser C.M."/>
            <person name="Sadzewicz L."/>
            <person name="Shefchek K.A."/>
            <person name="Tallon L."/>
            <person name="Das S.P."/>
            <person name="Daugherty S."/>
            <person name="Mongodin E.F."/>
        </authorList>
    </citation>
    <scope>NUCLEOTIDE SEQUENCE [LARGE SCALE GENOMIC DNA]</scope>
    <source>
        <strain evidence="5 6">1007-1-F #10</strain>
    </source>
</reference>
<evidence type="ECO:0000256" key="1">
    <source>
        <dbReference type="ARBA" id="ARBA00006739"/>
    </source>
</evidence>
<name>A0AAN4MX19_BACFG</name>
<dbReference type="Pfam" id="PF00535">
    <property type="entry name" value="Glycos_transf_2"/>
    <property type="match status" value="1"/>
</dbReference>
<dbReference type="SUPFAM" id="SSF53448">
    <property type="entry name" value="Nucleotide-diphospho-sugar transferases"/>
    <property type="match status" value="1"/>
</dbReference>
<protein>
    <submittedName>
        <fullName evidence="5">Glycosyl transferase 2 family protein</fullName>
    </submittedName>
</protein>
<gene>
    <name evidence="5" type="ORF">M104_3872</name>
</gene>
<proteinExistence type="inferred from homology"/>
<evidence type="ECO:0000313" key="6">
    <source>
        <dbReference type="Proteomes" id="UP000022433"/>
    </source>
</evidence>
<sequence>MNIAAITITYNDGYKFKEWVEHYQEYKSELYLHIIVDNGSEDEYMAQLKSTFTDSIIIERGKNGGCTHAYNDGIRYALNDKHVDAIMLIGNDIKLSVHGVKGLYDFLMSNAEYGMVEPILLAKDSDIVEDFGNEISRYLQMKPFAVGQDIGNLTGDEVRTVFTVTGGMNLAKREFYEIVGLQDDLLFMYSDEVDMGIRAKHCGFTMAVTKNIQAWHQHINPGGTVRRQMYTSYLIGRNKVYLANKHFGRLRQVELFLYHFFLFIGGYLKNIRNREAQAHLIQFIKGSWNGLIGKMSLVGIIKGY</sequence>
<accession>A0AAN4MX19</accession>
<dbReference type="RefSeq" id="WP_032533862.1">
    <property type="nucleotide sequence ID" value="NZ_JGEA01000032.1"/>
</dbReference>
<comment type="similarity">
    <text evidence="1">Belongs to the glycosyltransferase 2 family.</text>
</comment>